<evidence type="ECO:0000256" key="2">
    <source>
        <dbReference type="SAM" id="Phobius"/>
    </source>
</evidence>
<gene>
    <name evidence="4" type="primary">LOC136081995</name>
</gene>
<evidence type="ECO:0000313" key="4">
    <source>
        <dbReference type="RefSeq" id="XP_065656595.1"/>
    </source>
</evidence>
<name>A0ABM4C4V5_HYDVU</name>
<keyword evidence="2" id="KW-0472">Membrane</keyword>
<reference evidence="4" key="1">
    <citation type="submission" date="2025-08" db="UniProtKB">
        <authorList>
            <consortium name="RefSeq"/>
        </authorList>
    </citation>
    <scope>IDENTIFICATION</scope>
</reference>
<dbReference type="RefSeq" id="XP_065656595.1">
    <property type="nucleotide sequence ID" value="XM_065800523.1"/>
</dbReference>
<protein>
    <submittedName>
        <fullName evidence="4">Uncharacterized protein LOC136081995</fullName>
    </submittedName>
</protein>
<feature type="transmembrane region" description="Helical" evidence="2">
    <location>
        <begin position="125"/>
        <end position="151"/>
    </location>
</feature>
<organism evidence="3 4">
    <name type="scientific">Hydra vulgaris</name>
    <name type="common">Hydra</name>
    <name type="synonym">Hydra attenuata</name>
    <dbReference type="NCBI Taxonomy" id="6087"/>
    <lineage>
        <taxon>Eukaryota</taxon>
        <taxon>Metazoa</taxon>
        <taxon>Cnidaria</taxon>
        <taxon>Hydrozoa</taxon>
        <taxon>Hydroidolina</taxon>
        <taxon>Anthoathecata</taxon>
        <taxon>Aplanulata</taxon>
        <taxon>Hydridae</taxon>
        <taxon>Hydra</taxon>
    </lineage>
</organism>
<evidence type="ECO:0000313" key="3">
    <source>
        <dbReference type="Proteomes" id="UP001652625"/>
    </source>
</evidence>
<keyword evidence="3" id="KW-1185">Reference proteome</keyword>
<dbReference type="Proteomes" id="UP001652625">
    <property type="component" value="Chromosome 06"/>
</dbReference>
<accession>A0ABM4C4V5</accession>
<evidence type="ECO:0000256" key="1">
    <source>
        <dbReference type="SAM" id="Coils"/>
    </source>
</evidence>
<dbReference type="GeneID" id="136081995"/>
<keyword evidence="2" id="KW-1133">Transmembrane helix</keyword>
<keyword evidence="1" id="KW-0175">Coiled coil</keyword>
<proteinExistence type="predicted"/>
<keyword evidence="2" id="KW-0812">Transmembrane</keyword>
<feature type="coiled-coil region" evidence="1">
    <location>
        <begin position="192"/>
        <end position="219"/>
    </location>
</feature>
<sequence>MGLDNYAYEEDHRLKSWDKGLPVFNSVKVNSEYDIRKVNDVQESSLDHNSICVVTKPFAENPYCVMPEKDKNYNESAPKRDLKTLSCRKTNFMYETTEIEPKTKYHTKQIKGYFSGIEDNSKCTYLVFSVLVAIIAITSAVMVFMVIFGIISVQKCKECNLFEPKNEKQTTDYLNLKLQQLLVDFNTTCVKNDNLYGELAEYKIKILNLTNQLKEQKEQFQLVFKKNDEIVNLTRDEIKNSTEKFEMKVSSNLSSIINDVFWLKNQLDLTNRSISNLTLREGIQGPRGYNGSEGPEGKAANFKNCKYSNFTRVGSMQTNIKNDMITSLNVDGTIVAAFCSSNQMSQTFLYVENNIPICECKFLSTVGSEIKCIIHCWYCK</sequence>